<dbReference type="PANTHER" id="PTHR33332">
    <property type="entry name" value="REVERSE TRANSCRIPTASE DOMAIN-CONTAINING PROTEIN"/>
    <property type="match status" value="1"/>
</dbReference>
<feature type="chain" id="PRO_5014148738" evidence="2">
    <location>
        <begin position="24"/>
        <end position="202"/>
    </location>
</feature>
<accession>A0A2I0UPD5</accession>
<protein>
    <submittedName>
        <fullName evidence="3">Rna-directed dna polymerase from mobile element jockey-like</fullName>
    </submittedName>
</protein>
<dbReference type="AlphaFoldDB" id="A0A2I0UPD5"/>
<evidence type="ECO:0000256" key="1">
    <source>
        <dbReference type="SAM" id="MobiDB-lite"/>
    </source>
</evidence>
<sequence>MRRRSLESSALAAVVLLLRAAEGRLGSLGSRLEGSGSPPKPGINSHHSESVSKALSFRLVHSPQSFNDLGSFSATIFHKINNKQPLSFPRGIDHHSFQITMDWDFQEFKSRSECTLSKFADDTKLCGVVDIPEGQDAIQGDLDMLEEWVYVNLMMLDKAKYRVLHLGLGNPWCQYRLEDEGIDSSAAEKDLGVLVDEKLDMN</sequence>
<evidence type="ECO:0000313" key="4">
    <source>
        <dbReference type="Proteomes" id="UP000233556"/>
    </source>
</evidence>
<feature type="region of interest" description="Disordered" evidence="1">
    <location>
        <begin position="28"/>
        <end position="47"/>
    </location>
</feature>
<proteinExistence type="predicted"/>
<evidence type="ECO:0000256" key="2">
    <source>
        <dbReference type="SAM" id="SignalP"/>
    </source>
</evidence>
<gene>
    <name evidence="3" type="ORF">llap_1813</name>
</gene>
<name>A0A2I0UPD5_LIMLA</name>
<keyword evidence="3" id="KW-0808">Transferase</keyword>
<reference evidence="4" key="2">
    <citation type="submission" date="2017-12" db="EMBL/GenBank/DDBJ databases">
        <title>Genome sequence of the Bar-tailed Godwit (Limosa lapponica baueri).</title>
        <authorList>
            <person name="Lima N.C.B."/>
            <person name="Parody-Merino A.M."/>
            <person name="Battley P.F."/>
            <person name="Fidler A.E."/>
            <person name="Prosdocimi F."/>
        </authorList>
    </citation>
    <scope>NUCLEOTIDE SEQUENCE [LARGE SCALE GENOMIC DNA]</scope>
</reference>
<reference evidence="4" key="1">
    <citation type="submission" date="2017-11" db="EMBL/GenBank/DDBJ databases">
        <authorList>
            <person name="Lima N.C."/>
            <person name="Parody-Merino A.M."/>
            <person name="Battley P.F."/>
            <person name="Fidler A.E."/>
            <person name="Prosdocimi F."/>
        </authorList>
    </citation>
    <scope>NUCLEOTIDE SEQUENCE [LARGE SCALE GENOMIC DNA]</scope>
</reference>
<dbReference type="Proteomes" id="UP000233556">
    <property type="component" value="Unassembled WGS sequence"/>
</dbReference>
<organism evidence="3 4">
    <name type="scientific">Limosa lapponica baueri</name>
    <dbReference type="NCBI Taxonomy" id="1758121"/>
    <lineage>
        <taxon>Eukaryota</taxon>
        <taxon>Metazoa</taxon>
        <taxon>Chordata</taxon>
        <taxon>Craniata</taxon>
        <taxon>Vertebrata</taxon>
        <taxon>Euteleostomi</taxon>
        <taxon>Archelosauria</taxon>
        <taxon>Archosauria</taxon>
        <taxon>Dinosauria</taxon>
        <taxon>Saurischia</taxon>
        <taxon>Theropoda</taxon>
        <taxon>Coelurosauria</taxon>
        <taxon>Aves</taxon>
        <taxon>Neognathae</taxon>
        <taxon>Neoaves</taxon>
        <taxon>Charadriiformes</taxon>
        <taxon>Scolopacidae</taxon>
        <taxon>Limosa</taxon>
    </lineage>
</organism>
<keyword evidence="2" id="KW-0732">Signal</keyword>
<dbReference type="OrthoDB" id="9396613at2759"/>
<feature type="compositionally biased region" description="Low complexity" evidence="1">
    <location>
        <begin position="28"/>
        <end position="37"/>
    </location>
</feature>
<keyword evidence="3" id="KW-0695">RNA-directed DNA polymerase</keyword>
<evidence type="ECO:0000313" key="3">
    <source>
        <dbReference type="EMBL" id="PKU47897.1"/>
    </source>
</evidence>
<feature type="signal peptide" evidence="2">
    <location>
        <begin position="1"/>
        <end position="23"/>
    </location>
</feature>
<keyword evidence="3" id="KW-0548">Nucleotidyltransferase</keyword>
<keyword evidence="4" id="KW-1185">Reference proteome</keyword>
<dbReference type="EMBL" id="KZ505666">
    <property type="protein sequence ID" value="PKU47897.1"/>
    <property type="molecule type" value="Genomic_DNA"/>
</dbReference>
<dbReference type="GO" id="GO:0003964">
    <property type="term" value="F:RNA-directed DNA polymerase activity"/>
    <property type="evidence" value="ECO:0007669"/>
    <property type="project" value="UniProtKB-KW"/>
</dbReference>